<comment type="pathway">
    <text evidence="1">Protein modification; protein ubiquitination.</text>
</comment>
<dbReference type="AlphaFoldDB" id="Q6H4Y6"/>
<feature type="compositionally biased region" description="Polar residues" evidence="2">
    <location>
        <begin position="304"/>
        <end position="316"/>
    </location>
</feature>
<dbReference type="InterPro" id="IPR016072">
    <property type="entry name" value="Skp1_comp_dimer"/>
</dbReference>
<accession>Q6H4Y6</accession>
<proteinExistence type="predicted"/>
<evidence type="ECO:0000313" key="4">
    <source>
        <dbReference type="EMBL" id="BAD25931.1"/>
    </source>
</evidence>
<evidence type="ECO:0000259" key="3">
    <source>
        <dbReference type="Pfam" id="PF01466"/>
    </source>
</evidence>
<feature type="region of interest" description="Disordered" evidence="2">
    <location>
        <begin position="296"/>
        <end position="333"/>
    </location>
</feature>
<dbReference type="EMBL" id="AP005788">
    <property type="protein sequence ID" value="BAD26213.1"/>
    <property type="molecule type" value="Genomic_DNA"/>
</dbReference>
<feature type="compositionally biased region" description="Basic and acidic residues" evidence="2">
    <location>
        <begin position="98"/>
        <end position="120"/>
    </location>
</feature>
<sequence length="333" mass="35746">MWGQRRRGGSGGGGRAVQGQARAAARQGCAGAGASGGWVPSGGGFSPLSHPGAEEAVLRCCSAPDGDVDLGNGKVRDGDGEVGAGGEREQQPPSAPCRKAEGAVGEGRRSRYHRAGEGRSSRRHAKKGEQQPLPPFSDHHAGDNGIPIPNVADNVIAKRYCMKHATLSSGTGDMKAMHEDELKKFDRVFIKVDNDTLRRLISAANVMGVKGLIDLACQRVADMLKAKRLKKMRQTSGINNHVREGEDPQKYYTTVYHSNQKADIMMTLTCRGFPNRRGPGYRAPAEVTEVFILPYPRGKPGNRGNRTVTGGKNPNYNKEGGSGRAVEEYNDDV</sequence>
<dbReference type="GO" id="GO:0006511">
    <property type="term" value="P:ubiquitin-dependent protein catabolic process"/>
    <property type="evidence" value="ECO:0007669"/>
    <property type="project" value="InterPro"/>
</dbReference>
<dbReference type="EMBL" id="AP005547">
    <property type="protein sequence ID" value="BAD25931.1"/>
    <property type="molecule type" value="Genomic_DNA"/>
</dbReference>
<dbReference type="InterPro" id="IPR011333">
    <property type="entry name" value="SKP1/BTB/POZ_sf"/>
</dbReference>
<evidence type="ECO:0000256" key="2">
    <source>
        <dbReference type="SAM" id="MobiDB-lite"/>
    </source>
</evidence>
<organism evidence="5 6">
    <name type="scientific">Oryza sativa subsp. japonica</name>
    <name type="common">Rice</name>
    <dbReference type="NCBI Taxonomy" id="39947"/>
    <lineage>
        <taxon>Eukaryota</taxon>
        <taxon>Viridiplantae</taxon>
        <taxon>Streptophyta</taxon>
        <taxon>Embryophyta</taxon>
        <taxon>Tracheophyta</taxon>
        <taxon>Spermatophyta</taxon>
        <taxon>Magnoliopsida</taxon>
        <taxon>Liliopsida</taxon>
        <taxon>Poales</taxon>
        <taxon>Poaceae</taxon>
        <taxon>BOP clade</taxon>
        <taxon>Oryzoideae</taxon>
        <taxon>Oryzeae</taxon>
        <taxon>Oryzinae</taxon>
        <taxon>Oryza</taxon>
        <taxon>Oryza sativa</taxon>
    </lineage>
</organism>
<reference evidence="4" key="1">
    <citation type="submission" date="2002-07" db="EMBL/GenBank/DDBJ databases">
        <title>Oryza sativa nipponbare(GA3) genomic DNA, chromosome 9, BAC clone:OJ1031_C12.</title>
        <authorList>
            <person name="Sasaki T."/>
            <person name="Matsumoto T."/>
            <person name="Hattori M."/>
            <person name="Sakaki Y."/>
            <person name="Katayose Y."/>
        </authorList>
    </citation>
    <scope>NUCLEOTIDE SEQUENCE</scope>
</reference>
<reference evidence="6" key="4">
    <citation type="journal article" date="2008" name="Nucleic Acids Res.">
        <title>The rice annotation project database (RAP-DB): 2008 update.</title>
        <authorList>
            <consortium name="The rice annotation project (RAP)"/>
        </authorList>
    </citation>
    <scope>GENOME REANNOTATION</scope>
    <source>
        <strain evidence="6">cv. Nipponbare</strain>
    </source>
</reference>
<protein>
    <recommendedName>
        <fullName evidence="3">SKP1 component dimerisation domain-containing protein</fullName>
    </recommendedName>
</protein>
<dbReference type="InterPro" id="IPR016897">
    <property type="entry name" value="SKP1"/>
</dbReference>
<reference evidence="5" key="2">
    <citation type="submission" date="2002-09" db="EMBL/GenBank/DDBJ databases">
        <title>Oryza sativa nipponbare(GA3) genomic DNA, chromosome 9, PAC clone:P0515A04.</title>
        <authorList>
            <person name="Sasaki T."/>
            <person name="Matsumoto T."/>
            <person name="Hattori M."/>
            <person name="Sakaki Y."/>
            <person name="Katayose Y."/>
        </authorList>
    </citation>
    <scope>NUCLEOTIDE SEQUENCE</scope>
</reference>
<dbReference type="Proteomes" id="UP000000763">
    <property type="component" value="Chromosome 9"/>
</dbReference>
<name>Q6H4Y6_ORYSJ</name>
<dbReference type="PANTHER" id="PTHR11165">
    <property type="entry name" value="SKP1"/>
    <property type="match status" value="1"/>
</dbReference>
<dbReference type="Pfam" id="PF01466">
    <property type="entry name" value="Skp1"/>
    <property type="match status" value="1"/>
</dbReference>
<feature type="region of interest" description="Disordered" evidence="2">
    <location>
        <begin position="1"/>
        <end position="51"/>
    </location>
</feature>
<evidence type="ECO:0000313" key="6">
    <source>
        <dbReference type="Proteomes" id="UP000000763"/>
    </source>
</evidence>
<feature type="compositionally biased region" description="Low complexity" evidence="2">
    <location>
        <begin position="17"/>
        <end position="29"/>
    </location>
</feature>
<dbReference type="Gene3D" id="3.30.710.10">
    <property type="entry name" value="Potassium Channel Kv1.1, Chain A"/>
    <property type="match status" value="1"/>
</dbReference>
<gene>
    <name evidence="4" type="ORF">OJ1031_C12.6</name>
    <name evidence="5" type="ORF">P0515A04.31</name>
</gene>
<evidence type="ECO:0000313" key="5">
    <source>
        <dbReference type="EMBL" id="BAD26213.1"/>
    </source>
</evidence>
<reference evidence="6" key="3">
    <citation type="journal article" date="2005" name="Nature">
        <title>The map-based sequence of the rice genome.</title>
        <authorList>
            <consortium name="International rice genome sequencing project (IRGSP)"/>
            <person name="Matsumoto T."/>
            <person name="Wu J."/>
            <person name="Kanamori H."/>
            <person name="Katayose Y."/>
            <person name="Fujisawa M."/>
            <person name="Namiki N."/>
            <person name="Mizuno H."/>
            <person name="Yamamoto K."/>
            <person name="Antonio B.A."/>
            <person name="Baba T."/>
            <person name="Sakata K."/>
            <person name="Nagamura Y."/>
            <person name="Aoki H."/>
            <person name="Arikawa K."/>
            <person name="Arita K."/>
            <person name="Bito T."/>
            <person name="Chiden Y."/>
            <person name="Fujitsuka N."/>
            <person name="Fukunaka R."/>
            <person name="Hamada M."/>
            <person name="Harada C."/>
            <person name="Hayashi A."/>
            <person name="Hijishita S."/>
            <person name="Honda M."/>
            <person name="Hosokawa S."/>
            <person name="Ichikawa Y."/>
            <person name="Idonuma A."/>
            <person name="Iijima M."/>
            <person name="Ikeda M."/>
            <person name="Ikeno M."/>
            <person name="Ito K."/>
            <person name="Ito S."/>
            <person name="Ito T."/>
            <person name="Ito Y."/>
            <person name="Ito Y."/>
            <person name="Iwabuchi A."/>
            <person name="Kamiya K."/>
            <person name="Karasawa W."/>
            <person name="Kurita K."/>
            <person name="Katagiri S."/>
            <person name="Kikuta A."/>
            <person name="Kobayashi H."/>
            <person name="Kobayashi N."/>
            <person name="Machita K."/>
            <person name="Maehara T."/>
            <person name="Masukawa M."/>
            <person name="Mizubayashi T."/>
            <person name="Mukai Y."/>
            <person name="Nagasaki H."/>
            <person name="Nagata Y."/>
            <person name="Naito S."/>
            <person name="Nakashima M."/>
            <person name="Nakama Y."/>
            <person name="Nakamichi Y."/>
            <person name="Nakamura M."/>
            <person name="Meguro A."/>
            <person name="Negishi M."/>
            <person name="Ohta I."/>
            <person name="Ohta T."/>
            <person name="Okamoto M."/>
            <person name="Ono N."/>
            <person name="Saji S."/>
            <person name="Sakaguchi M."/>
            <person name="Sakai K."/>
            <person name="Shibata M."/>
            <person name="Shimokawa T."/>
            <person name="Song J."/>
            <person name="Takazaki Y."/>
            <person name="Terasawa K."/>
            <person name="Tsugane M."/>
            <person name="Tsuji K."/>
            <person name="Ueda S."/>
            <person name="Waki K."/>
            <person name="Yamagata H."/>
            <person name="Yamamoto M."/>
            <person name="Yamamoto S."/>
            <person name="Yamane H."/>
            <person name="Yoshiki S."/>
            <person name="Yoshihara R."/>
            <person name="Yukawa K."/>
            <person name="Zhong H."/>
            <person name="Yano M."/>
            <person name="Yuan Q."/>
            <person name="Ouyang S."/>
            <person name="Liu J."/>
            <person name="Jones K.M."/>
            <person name="Gansberger K."/>
            <person name="Moffat K."/>
            <person name="Hill J."/>
            <person name="Bera J."/>
            <person name="Fadrosh D."/>
            <person name="Jin S."/>
            <person name="Johri S."/>
            <person name="Kim M."/>
            <person name="Overton L."/>
            <person name="Reardon M."/>
            <person name="Tsitrin T."/>
            <person name="Vuong H."/>
            <person name="Weaver B."/>
            <person name="Ciecko A."/>
            <person name="Tallon L."/>
            <person name="Jackson J."/>
            <person name="Pai G."/>
            <person name="Aken S.V."/>
            <person name="Utterback T."/>
            <person name="Reidmuller S."/>
            <person name="Feldblyum T."/>
            <person name="Hsiao J."/>
            <person name="Zismann V."/>
            <person name="Iobst S."/>
            <person name="de Vazeille A.R."/>
            <person name="Buell C.R."/>
            <person name="Ying K."/>
            <person name="Li Y."/>
            <person name="Lu T."/>
            <person name="Huang Y."/>
            <person name="Zhao Q."/>
            <person name="Feng Q."/>
            <person name="Zhang L."/>
            <person name="Zhu J."/>
            <person name="Weng Q."/>
            <person name="Mu J."/>
            <person name="Lu Y."/>
            <person name="Fan D."/>
            <person name="Liu Y."/>
            <person name="Guan J."/>
            <person name="Zhang Y."/>
            <person name="Yu S."/>
            <person name="Liu X."/>
            <person name="Zhang Y."/>
            <person name="Hong G."/>
            <person name="Han B."/>
            <person name="Choisne N."/>
            <person name="Demange N."/>
            <person name="Orjeda G."/>
            <person name="Samain S."/>
            <person name="Cattolico L."/>
            <person name="Pelletier E."/>
            <person name="Couloux A."/>
            <person name="Segurens B."/>
            <person name="Wincker P."/>
            <person name="D'Hont A."/>
            <person name="Scarpelli C."/>
            <person name="Weissenbach J."/>
            <person name="Salanoubat M."/>
            <person name="Quetier F."/>
            <person name="Yu Y."/>
            <person name="Kim H.R."/>
            <person name="Rambo T."/>
            <person name="Currie J."/>
            <person name="Collura K."/>
            <person name="Luo M."/>
            <person name="Yang T."/>
            <person name="Ammiraju J.S.S."/>
            <person name="Engler F."/>
            <person name="Soderlund C."/>
            <person name="Wing R.A."/>
            <person name="Palmer L.E."/>
            <person name="de la Bastide M."/>
            <person name="Spiegel L."/>
            <person name="Nascimento L."/>
            <person name="Zutavern T."/>
            <person name="O'Shaughnessy A."/>
            <person name="Dike S."/>
            <person name="Dedhia N."/>
            <person name="Preston R."/>
            <person name="Balija V."/>
            <person name="McCombie W.R."/>
            <person name="Chow T."/>
            <person name="Chen H."/>
            <person name="Chung M."/>
            <person name="Chen C."/>
            <person name="Shaw J."/>
            <person name="Wu H."/>
            <person name="Hsiao K."/>
            <person name="Chao Y."/>
            <person name="Chu M."/>
            <person name="Cheng C."/>
            <person name="Hour A."/>
            <person name="Lee P."/>
            <person name="Lin S."/>
            <person name="Lin Y."/>
            <person name="Liou J."/>
            <person name="Liu S."/>
            <person name="Hsing Y."/>
            <person name="Raghuvanshi S."/>
            <person name="Mohanty A."/>
            <person name="Bharti A.K."/>
            <person name="Gaur A."/>
            <person name="Gupta V."/>
            <person name="Kumar D."/>
            <person name="Ravi V."/>
            <person name="Vij S."/>
            <person name="Kapur A."/>
            <person name="Khurana P."/>
            <person name="Khurana P."/>
            <person name="Khurana J.P."/>
            <person name="Tyagi A.K."/>
            <person name="Gaikwad K."/>
            <person name="Singh A."/>
            <person name="Dalal V."/>
            <person name="Srivastava S."/>
            <person name="Dixit A."/>
            <person name="Pal A.K."/>
            <person name="Ghazi I.A."/>
            <person name="Yadav M."/>
            <person name="Pandit A."/>
            <person name="Bhargava A."/>
            <person name="Sureshbabu K."/>
            <person name="Batra K."/>
            <person name="Sharma T.R."/>
            <person name="Mohapatra T."/>
            <person name="Singh N.K."/>
            <person name="Messing J."/>
            <person name="Nelson A.B."/>
            <person name="Fuks G."/>
            <person name="Kavchok S."/>
            <person name="Keizer G."/>
            <person name="Linton E."/>
            <person name="Llaca V."/>
            <person name="Song R."/>
            <person name="Tanyolac B."/>
            <person name="Young S."/>
            <person name="Ho-Il K."/>
            <person name="Hahn J.H."/>
            <person name="Sangsakoo G."/>
            <person name="Vanavichit A."/>
            <person name="de Mattos Luiz.A.T."/>
            <person name="Zimmer P.D."/>
            <person name="Malone G."/>
            <person name="Dellagostin O."/>
            <person name="de Oliveira A.C."/>
            <person name="Bevan M."/>
            <person name="Bancroft I."/>
            <person name="Minx P."/>
            <person name="Cordum H."/>
            <person name="Wilson R."/>
            <person name="Cheng Z."/>
            <person name="Jin W."/>
            <person name="Jiang J."/>
            <person name="Leong S.A."/>
            <person name="Iwama H."/>
            <person name="Gojobori T."/>
            <person name="Itoh T."/>
            <person name="Niimura Y."/>
            <person name="Fujii Y."/>
            <person name="Habara T."/>
            <person name="Sakai H."/>
            <person name="Sato Y."/>
            <person name="Wilson G."/>
            <person name="Kumar K."/>
            <person name="McCouch S."/>
            <person name="Juretic N."/>
            <person name="Hoen D."/>
            <person name="Wright S."/>
            <person name="Bruskiewich R."/>
            <person name="Bureau T."/>
            <person name="Miyao A."/>
            <person name="Hirochika H."/>
            <person name="Nishikawa T."/>
            <person name="Kadowaki K."/>
            <person name="Sugiura M."/>
            <person name="Burr B."/>
            <person name="Sasaki T."/>
        </authorList>
    </citation>
    <scope>NUCLEOTIDE SEQUENCE [LARGE SCALE GENOMIC DNA]</scope>
    <source>
        <strain evidence="6">cv. Nipponbare</strain>
    </source>
</reference>
<evidence type="ECO:0000256" key="1">
    <source>
        <dbReference type="ARBA" id="ARBA00004906"/>
    </source>
</evidence>
<feature type="domain" description="SKP1 component dimerisation" evidence="3">
    <location>
        <begin position="210"/>
        <end position="240"/>
    </location>
</feature>
<dbReference type="InterPro" id="IPR036296">
    <property type="entry name" value="SKP1-like_dim_sf"/>
</dbReference>
<feature type="region of interest" description="Disordered" evidence="2">
    <location>
        <begin position="66"/>
        <end position="147"/>
    </location>
</feature>
<feature type="compositionally biased region" description="Gly residues" evidence="2">
    <location>
        <begin position="30"/>
        <end position="45"/>
    </location>
</feature>
<dbReference type="SUPFAM" id="SSF81382">
    <property type="entry name" value="Skp1 dimerisation domain-like"/>
    <property type="match status" value="1"/>
</dbReference>